<evidence type="ECO:0000313" key="3">
    <source>
        <dbReference type="Proteomes" id="UP001528411"/>
    </source>
</evidence>
<reference evidence="2 3" key="1">
    <citation type="submission" date="2023-01" db="EMBL/GenBank/DDBJ databases">
        <title>Psychrosphaera sp. nov., isolated from marine algae.</title>
        <authorList>
            <person name="Bayburt H."/>
            <person name="Choi B.J."/>
            <person name="Kim J.M."/>
            <person name="Choi D.G."/>
            <person name="Jeon C.O."/>
        </authorList>
    </citation>
    <scope>NUCLEOTIDE SEQUENCE [LARGE SCALE GENOMIC DNA]</scope>
    <source>
        <strain evidence="2 3">G1-22</strain>
    </source>
</reference>
<protein>
    <submittedName>
        <fullName evidence="2">Uncharacterized protein</fullName>
    </submittedName>
</protein>
<feature type="signal peptide" evidence="1">
    <location>
        <begin position="1"/>
        <end position="26"/>
    </location>
</feature>
<dbReference type="Proteomes" id="UP001528411">
    <property type="component" value="Unassembled WGS sequence"/>
</dbReference>
<evidence type="ECO:0000256" key="1">
    <source>
        <dbReference type="SAM" id="SignalP"/>
    </source>
</evidence>
<keyword evidence="3" id="KW-1185">Reference proteome</keyword>
<sequence>MNKTMSVVYKVLFVSAFSLISLSALADFDIKGEVKMVYPTGAKESSKMSIGYVAKEYDHTFKIGKAEYAVSGRPDKYSFVLVLQKTTTYGFRNFQKV</sequence>
<evidence type="ECO:0000313" key="2">
    <source>
        <dbReference type="EMBL" id="MDC2887771.1"/>
    </source>
</evidence>
<name>A0ABT5F8M4_9GAMM</name>
<proteinExistence type="predicted"/>
<gene>
    <name evidence="2" type="ORF">PN838_01550</name>
</gene>
<dbReference type="EMBL" id="JAQOMS010000002">
    <property type="protein sequence ID" value="MDC2887771.1"/>
    <property type="molecule type" value="Genomic_DNA"/>
</dbReference>
<feature type="chain" id="PRO_5047057869" evidence="1">
    <location>
        <begin position="27"/>
        <end position="97"/>
    </location>
</feature>
<dbReference type="RefSeq" id="WP_272179564.1">
    <property type="nucleotide sequence ID" value="NZ_JAQOMS010000002.1"/>
</dbReference>
<accession>A0ABT5F8M4</accession>
<organism evidence="2 3">
    <name type="scientific">Psychrosphaera algicola</name>
    <dbReference type="NCBI Taxonomy" id="3023714"/>
    <lineage>
        <taxon>Bacteria</taxon>
        <taxon>Pseudomonadati</taxon>
        <taxon>Pseudomonadota</taxon>
        <taxon>Gammaproteobacteria</taxon>
        <taxon>Alteromonadales</taxon>
        <taxon>Pseudoalteromonadaceae</taxon>
        <taxon>Psychrosphaera</taxon>
    </lineage>
</organism>
<keyword evidence="1" id="KW-0732">Signal</keyword>
<comment type="caution">
    <text evidence="2">The sequence shown here is derived from an EMBL/GenBank/DDBJ whole genome shotgun (WGS) entry which is preliminary data.</text>
</comment>